<dbReference type="GeneTree" id="ENSGT00940000155167"/>
<dbReference type="Ensembl" id="ENSHHUT00000017050.1">
    <property type="protein sequence ID" value="ENSHHUP00000016467.1"/>
    <property type="gene ID" value="ENSHHUG00000010257.1"/>
</dbReference>
<feature type="domain" description="TNFR-Cys" evidence="9">
    <location>
        <begin position="88"/>
        <end position="129"/>
    </location>
</feature>
<dbReference type="CDD" id="cd10575">
    <property type="entry name" value="TNFRSF6B"/>
    <property type="match status" value="1"/>
</dbReference>
<dbReference type="Pfam" id="PF00020">
    <property type="entry name" value="TNFR_c6"/>
    <property type="match status" value="3"/>
</dbReference>
<evidence type="ECO:0000256" key="6">
    <source>
        <dbReference type="ARBA" id="ARBA00023157"/>
    </source>
</evidence>
<name>A0A4W5KJ99_9TELE</name>
<reference evidence="10" key="3">
    <citation type="submission" date="2025-09" db="UniProtKB">
        <authorList>
            <consortium name="Ensembl"/>
        </authorList>
    </citation>
    <scope>IDENTIFICATION</scope>
</reference>
<reference evidence="10" key="2">
    <citation type="submission" date="2025-08" db="UniProtKB">
        <authorList>
            <consortium name="Ensembl"/>
        </authorList>
    </citation>
    <scope>IDENTIFICATION</scope>
</reference>
<sequence length="308" mass="35139">MVHRVILKMQYLDEMCRKKTHTVQLIDFFLPLLVFTLCGGNETESGAPTPTYIWRDEVTGVSLACDKCPPGTHLWKRCTKDSKTECAPCPTSHYTEIWNYIEQCQYCNIFCTDDQFVSVQCTQFHNRKCECKDGFYMRHGSCSRHSRCLPGEGVLSNGTAYTDVTCEPCQVGFFSADSSSRKTCQKFTVCAPDRTTIPGDDRHDVYCSACKSGSITHEDEAICDGELMEFLGLQILPPRKHKRLMTVLRRSAGKNFTKNSTVLDLLTTIKNKPSNNKPFAFRMHDILDTDGLLRLRRKVNKWFPHMTL</sequence>
<keyword evidence="6 8" id="KW-1015">Disulfide bond</keyword>
<evidence type="ECO:0000256" key="4">
    <source>
        <dbReference type="ARBA" id="ARBA00022729"/>
    </source>
</evidence>
<comment type="caution">
    <text evidence="8">Lacks conserved residue(s) required for the propagation of feature annotation.</text>
</comment>
<keyword evidence="2" id="KW-0964">Secreted</keyword>
<accession>A0A4W5KJ99</accession>
<evidence type="ECO:0000256" key="5">
    <source>
        <dbReference type="ARBA" id="ARBA00022737"/>
    </source>
</evidence>
<organism evidence="10 11">
    <name type="scientific">Hucho hucho</name>
    <name type="common">huchen</name>
    <dbReference type="NCBI Taxonomy" id="62062"/>
    <lineage>
        <taxon>Eukaryota</taxon>
        <taxon>Metazoa</taxon>
        <taxon>Chordata</taxon>
        <taxon>Craniata</taxon>
        <taxon>Vertebrata</taxon>
        <taxon>Euteleostomi</taxon>
        <taxon>Actinopterygii</taxon>
        <taxon>Neopterygii</taxon>
        <taxon>Teleostei</taxon>
        <taxon>Protacanthopterygii</taxon>
        <taxon>Salmoniformes</taxon>
        <taxon>Salmonidae</taxon>
        <taxon>Salmoninae</taxon>
        <taxon>Hucho</taxon>
    </lineage>
</organism>
<keyword evidence="7" id="KW-0325">Glycoprotein</keyword>
<dbReference type="PANTHER" id="PTHR23097">
    <property type="entry name" value="TUMOR NECROSIS FACTOR RECEPTOR SUPERFAMILY MEMBER"/>
    <property type="match status" value="1"/>
</dbReference>
<evidence type="ECO:0000256" key="3">
    <source>
        <dbReference type="ARBA" id="ARBA00022703"/>
    </source>
</evidence>
<proteinExistence type="predicted"/>
<evidence type="ECO:0000313" key="10">
    <source>
        <dbReference type="Ensembl" id="ENSHHUP00000016467.1"/>
    </source>
</evidence>
<dbReference type="PROSITE" id="PS50050">
    <property type="entry name" value="TNFR_NGFR_2"/>
    <property type="match status" value="1"/>
</dbReference>
<dbReference type="InterPro" id="IPR001368">
    <property type="entry name" value="TNFR/NGFR_Cys_rich_reg"/>
</dbReference>
<dbReference type="SUPFAM" id="SSF57586">
    <property type="entry name" value="TNF receptor-like"/>
    <property type="match status" value="2"/>
</dbReference>
<evidence type="ECO:0000256" key="8">
    <source>
        <dbReference type="PROSITE-ProRule" id="PRU00206"/>
    </source>
</evidence>
<keyword evidence="3" id="KW-0053">Apoptosis</keyword>
<keyword evidence="11" id="KW-1185">Reference proteome</keyword>
<evidence type="ECO:0000256" key="2">
    <source>
        <dbReference type="ARBA" id="ARBA00022525"/>
    </source>
</evidence>
<keyword evidence="5" id="KW-0677">Repeat</keyword>
<evidence type="ECO:0000256" key="1">
    <source>
        <dbReference type="ARBA" id="ARBA00004613"/>
    </source>
</evidence>
<dbReference type="STRING" id="62062.ENSHHUP00000016467"/>
<dbReference type="GO" id="GO:0005576">
    <property type="term" value="C:extracellular region"/>
    <property type="evidence" value="ECO:0007669"/>
    <property type="project" value="UniProtKB-SubCell"/>
</dbReference>
<dbReference type="PANTHER" id="PTHR23097:SF116">
    <property type="entry name" value="TUMOR NECROSIS FACTOR RECEPTOR SUPERFAMILY MEMBER 6B"/>
    <property type="match status" value="1"/>
</dbReference>
<dbReference type="InterPro" id="IPR052459">
    <property type="entry name" value="TNFRSF_decoy_receptor"/>
</dbReference>
<feature type="repeat" description="TNFR-Cys" evidence="8">
    <location>
        <begin position="88"/>
        <end position="129"/>
    </location>
</feature>
<comment type="subcellular location">
    <subcellularLocation>
        <location evidence="1">Secreted</location>
    </subcellularLocation>
</comment>
<dbReference type="Gene3D" id="2.10.50.10">
    <property type="entry name" value="Tumor Necrosis Factor Receptor, subunit A, domain 2"/>
    <property type="match status" value="2"/>
</dbReference>
<reference evidence="11" key="1">
    <citation type="submission" date="2018-06" db="EMBL/GenBank/DDBJ databases">
        <title>Genome assembly of Danube salmon.</title>
        <authorList>
            <person name="Macqueen D.J."/>
            <person name="Gundappa M.K."/>
        </authorList>
    </citation>
    <scope>NUCLEOTIDE SEQUENCE [LARGE SCALE GENOMIC DNA]</scope>
</reference>
<keyword evidence="4" id="KW-0732">Signal</keyword>
<evidence type="ECO:0000313" key="11">
    <source>
        <dbReference type="Proteomes" id="UP000314982"/>
    </source>
</evidence>
<dbReference type="AlphaFoldDB" id="A0A4W5KJ99"/>
<protein>
    <recommendedName>
        <fullName evidence="9">TNFR-Cys domain-containing protein</fullName>
    </recommendedName>
</protein>
<feature type="disulfide bond" evidence="8">
    <location>
        <begin position="89"/>
        <end position="104"/>
    </location>
</feature>
<dbReference type="GO" id="GO:0006915">
    <property type="term" value="P:apoptotic process"/>
    <property type="evidence" value="ECO:0007669"/>
    <property type="project" value="UniProtKB-KW"/>
</dbReference>
<dbReference type="Proteomes" id="UP000314982">
    <property type="component" value="Unassembled WGS sequence"/>
</dbReference>
<feature type="disulfide bond" evidence="8">
    <location>
        <begin position="111"/>
        <end position="129"/>
    </location>
</feature>
<evidence type="ECO:0000256" key="7">
    <source>
        <dbReference type="ARBA" id="ARBA00023180"/>
    </source>
</evidence>
<dbReference type="InterPro" id="IPR034023">
    <property type="entry name" value="TNFRSF6B_N"/>
</dbReference>
<evidence type="ECO:0000259" key="9">
    <source>
        <dbReference type="PROSITE" id="PS50050"/>
    </source>
</evidence>
<dbReference type="SMART" id="SM00208">
    <property type="entry name" value="TNFR"/>
    <property type="match status" value="4"/>
</dbReference>